<organism evidence="2">
    <name type="scientific">[Ruminococcus] torques</name>
    <dbReference type="NCBI Taxonomy" id="33039"/>
    <lineage>
        <taxon>Bacteria</taxon>
        <taxon>Bacillati</taxon>
        <taxon>Bacillota</taxon>
        <taxon>Clostridia</taxon>
        <taxon>Lachnospirales</taxon>
        <taxon>Lachnospiraceae</taxon>
        <taxon>Mediterraneibacter</taxon>
    </lineage>
</organism>
<sequence length="258" mass="30528">MLIMDIVVQFEDGSIANVEVQKIGYLFPGQRSACYSSDLLLRQYKRVRVELGQGFTYRKIQKVYTIVLFEKSNSDFSKFSKEIYIHHFEQKSDTGVEMNLLQEYTFICLDIFDDIIQNEDRKIENRLEEWLVFLSQDDPDMIIKLLNQNADFQEIYEEVYTICLNMERMMEMFSKELAILDRNTVKLMIDEMEEEVVEAKRKADEAVRKADEAVRKADEAESRADKAESRAKQAEHREKQAREEVDNLKKELEKMKNI</sequence>
<accession>A0A6N3AXN3</accession>
<dbReference type="InterPro" id="IPR021793">
    <property type="entry name" value="Oprl"/>
</dbReference>
<dbReference type="Pfam" id="PF12784">
    <property type="entry name" value="PDDEXK_2"/>
    <property type="match status" value="1"/>
</dbReference>
<gene>
    <name evidence="2" type="ORF">RTLFYP15_01130</name>
</gene>
<evidence type="ECO:0000256" key="1">
    <source>
        <dbReference type="SAM" id="MobiDB-lite"/>
    </source>
</evidence>
<dbReference type="Gene3D" id="1.20.120.330">
    <property type="entry name" value="Nucleotidyltransferases domain 2"/>
    <property type="match status" value="1"/>
</dbReference>
<dbReference type="AlphaFoldDB" id="A0A6N3AXN3"/>
<proteinExistence type="predicted"/>
<dbReference type="EMBL" id="CACRUQ010000006">
    <property type="protein sequence ID" value="VYT95633.1"/>
    <property type="molecule type" value="Genomic_DNA"/>
</dbReference>
<protein>
    <submittedName>
        <fullName evidence="2">PD-(D/E)XK nuclease family transposase</fullName>
    </submittedName>
</protein>
<feature type="region of interest" description="Disordered" evidence="1">
    <location>
        <begin position="204"/>
        <end position="258"/>
    </location>
</feature>
<evidence type="ECO:0000313" key="2">
    <source>
        <dbReference type="EMBL" id="VYT95633.1"/>
    </source>
</evidence>
<reference evidence="2" key="1">
    <citation type="submission" date="2019-11" db="EMBL/GenBank/DDBJ databases">
        <authorList>
            <person name="Feng L."/>
        </authorList>
    </citation>
    <scope>NUCLEOTIDE SEQUENCE</scope>
    <source>
        <strain evidence="2">RtorquesLFYP15</strain>
    </source>
</reference>
<dbReference type="Pfam" id="PF11839">
    <property type="entry name" value="Alanine_zipper"/>
    <property type="match status" value="1"/>
</dbReference>
<name>A0A6N3AXN3_9FIRM</name>
<dbReference type="SUPFAM" id="SSF57997">
    <property type="entry name" value="Tropomyosin"/>
    <property type="match status" value="1"/>
</dbReference>